<feature type="transmembrane region" description="Helical" evidence="1">
    <location>
        <begin position="45"/>
        <end position="64"/>
    </location>
</feature>
<gene>
    <name evidence="2" type="ORF">TOA249_LOCUS18611</name>
</gene>
<sequence length="233" mass="26754">MYEQEQKPESEKNMLPPASRRLAVLLLLAFSIILVRSSIQPRDSFVWFLEILPAVIGVFTMIFVSPKLQFTNLVQLLVFIHCVILLIGAHYTYAEVPFFNRLRDIFHMQRNNYDKIGHFAQGFIPVLIVREVLIRRKIIQAGPWLLAFICVSITLSFSAEYELIEWAVAEATGEAADAFLGTQGYIWDTQSDMFCCLIGSMVSLLLFTSLHDKYIKRIAEKEQQQNSNKTKTN</sequence>
<keyword evidence="1" id="KW-0472">Membrane</keyword>
<protein>
    <recommendedName>
        <fullName evidence="4">DUF2238 domain-containing protein</fullName>
    </recommendedName>
</protein>
<comment type="caution">
    <text evidence="2">The sequence shown here is derived from an EMBL/GenBank/DDBJ whole genome shotgun (WGS) entry which is preliminary data.</text>
</comment>
<feature type="transmembrane region" description="Helical" evidence="1">
    <location>
        <begin position="145"/>
        <end position="164"/>
    </location>
</feature>
<feature type="transmembrane region" description="Helical" evidence="1">
    <location>
        <begin position="21"/>
        <end position="39"/>
    </location>
</feature>
<keyword evidence="1" id="KW-1133">Transmembrane helix</keyword>
<evidence type="ECO:0000313" key="3">
    <source>
        <dbReference type="Proteomes" id="UP000663838"/>
    </source>
</evidence>
<keyword evidence="1" id="KW-0812">Transmembrane</keyword>
<dbReference type="InterPro" id="IPR014509">
    <property type="entry name" value="YjdF-like"/>
</dbReference>
<dbReference type="Proteomes" id="UP000663838">
    <property type="component" value="Unassembled WGS sequence"/>
</dbReference>
<feature type="transmembrane region" description="Helical" evidence="1">
    <location>
        <begin position="76"/>
        <end position="94"/>
    </location>
</feature>
<reference evidence="2" key="1">
    <citation type="submission" date="2021-02" db="EMBL/GenBank/DDBJ databases">
        <authorList>
            <person name="Nowell W R."/>
        </authorList>
    </citation>
    <scope>NUCLEOTIDE SEQUENCE</scope>
</reference>
<evidence type="ECO:0000256" key="1">
    <source>
        <dbReference type="SAM" id="Phobius"/>
    </source>
</evidence>
<dbReference type="AlphaFoldDB" id="A0A821JVK6"/>
<dbReference type="Pfam" id="PF09997">
    <property type="entry name" value="DUF2238"/>
    <property type="match status" value="1"/>
</dbReference>
<organism evidence="2 3">
    <name type="scientific">Rotaria socialis</name>
    <dbReference type="NCBI Taxonomy" id="392032"/>
    <lineage>
        <taxon>Eukaryota</taxon>
        <taxon>Metazoa</taxon>
        <taxon>Spiralia</taxon>
        <taxon>Gnathifera</taxon>
        <taxon>Rotifera</taxon>
        <taxon>Eurotatoria</taxon>
        <taxon>Bdelloidea</taxon>
        <taxon>Philodinida</taxon>
        <taxon>Philodinidae</taxon>
        <taxon>Rotaria</taxon>
    </lineage>
</organism>
<proteinExistence type="predicted"/>
<feature type="transmembrane region" description="Helical" evidence="1">
    <location>
        <begin position="184"/>
        <end position="207"/>
    </location>
</feature>
<dbReference type="InterPro" id="IPR058534">
    <property type="entry name" value="YjdF"/>
</dbReference>
<evidence type="ECO:0000313" key="2">
    <source>
        <dbReference type="EMBL" id="CAF4726439.1"/>
    </source>
</evidence>
<name>A0A821JVK6_9BILA</name>
<dbReference type="EMBL" id="CAJOBS010001398">
    <property type="protein sequence ID" value="CAF4726439.1"/>
    <property type="molecule type" value="Genomic_DNA"/>
</dbReference>
<accession>A0A821JVK6</accession>
<dbReference type="PIRSF" id="PIRSF020606">
    <property type="entry name" value="UCP020606"/>
    <property type="match status" value="1"/>
</dbReference>
<feature type="transmembrane region" description="Helical" evidence="1">
    <location>
        <begin position="116"/>
        <end position="133"/>
    </location>
</feature>
<evidence type="ECO:0008006" key="4">
    <source>
        <dbReference type="Google" id="ProtNLM"/>
    </source>
</evidence>